<dbReference type="AlphaFoldDB" id="A0A0U5L7F1"/>
<keyword evidence="2" id="KW-1185">Reference proteome</keyword>
<evidence type="ECO:0000313" key="1">
    <source>
        <dbReference type="EMBL" id="CUU25839.1"/>
    </source>
</evidence>
<protein>
    <submittedName>
        <fullName evidence="1">Uncharacterized protein</fullName>
    </submittedName>
</protein>
<accession>A0A0U5L7F1</accession>
<gene>
    <name evidence="1" type="ORF">EM595_p0139</name>
</gene>
<name>A0A0U5L7F1_9GAMM</name>
<organism evidence="1 2">
    <name type="scientific">Duffyella gerundensis</name>
    <dbReference type="NCBI Taxonomy" id="1619313"/>
    <lineage>
        <taxon>Bacteria</taxon>
        <taxon>Pseudomonadati</taxon>
        <taxon>Pseudomonadota</taxon>
        <taxon>Gammaproteobacteria</taxon>
        <taxon>Enterobacterales</taxon>
        <taxon>Erwiniaceae</taxon>
        <taxon>Duffyella</taxon>
    </lineage>
</organism>
<dbReference type="KEGG" id="ege:EM595_p0139"/>
<sequence length="35" mass="4425">MWQRIHYLIRPYLINKQCIQDITFWAGLFIDDYFC</sequence>
<dbReference type="Proteomes" id="UP000059419">
    <property type="component" value="Plasmid pEM01"/>
</dbReference>
<dbReference type="PATRIC" id="fig|1619313.3.peg.3742"/>
<proteinExistence type="predicted"/>
<evidence type="ECO:0000313" key="2">
    <source>
        <dbReference type="Proteomes" id="UP000059419"/>
    </source>
</evidence>
<dbReference type="EMBL" id="LN907828">
    <property type="protein sequence ID" value="CUU25839.1"/>
    <property type="molecule type" value="Genomic_DNA"/>
</dbReference>
<geneLocation type="plasmid" evidence="2">
    <name>pEM01</name>
</geneLocation>
<reference evidence="2" key="1">
    <citation type="submission" date="2015-11" db="EMBL/GenBank/DDBJ databases">
        <authorList>
            <person name="Blom J."/>
        </authorList>
    </citation>
    <scope>NUCLEOTIDE SEQUENCE [LARGE SCALE GENOMIC DNA]</scope>
    <source>
        <plasmid evidence="2">pEM01</plasmid>
    </source>
</reference>